<keyword evidence="2 6" id="KW-0812">Transmembrane</keyword>
<feature type="transmembrane region" description="Helical" evidence="6">
    <location>
        <begin position="75"/>
        <end position="97"/>
    </location>
</feature>
<keyword evidence="3" id="KW-0406">Ion transport</keyword>
<dbReference type="InterPro" id="IPR050681">
    <property type="entry name" value="CDF/SLC30A"/>
</dbReference>
<feature type="domain" description="Cation efflux protein transmembrane" evidence="7">
    <location>
        <begin position="80"/>
        <end position="248"/>
    </location>
</feature>
<organism evidence="8 9">
    <name type="scientific">Nitrogeniibacter mangrovi</name>
    <dbReference type="NCBI Taxonomy" id="2016596"/>
    <lineage>
        <taxon>Bacteria</taxon>
        <taxon>Pseudomonadati</taxon>
        <taxon>Pseudomonadota</taxon>
        <taxon>Betaproteobacteria</taxon>
        <taxon>Rhodocyclales</taxon>
        <taxon>Zoogloeaceae</taxon>
        <taxon>Nitrogeniibacter</taxon>
    </lineage>
</organism>
<gene>
    <name evidence="8" type="ORF">G3580_03795</name>
</gene>
<dbReference type="EMBL" id="CP048836">
    <property type="protein sequence ID" value="QID19710.1"/>
    <property type="molecule type" value="Genomic_DNA"/>
</dbReference>
<evidence type="ECO:0000256" key="5">
    <source>
        <dbReference type="ARBA" id="ARBA00023136"/>
    </source>
</evidence>
<dbReference type="AlphaFoldDB" id="A0A6C1BBC6"/>
<keyword evidence="3" id="KW-0862">Zinc</keyword>
<evidence type="ECO:0000256" key="6">
    <source>
        <dbReference type="SAM" id="Phobius"/>
    </source>
</evidence>
<dbReference type="Gene3D" id="1.20.1510.10">
    <property type="entry name" value="Cation efflux protein transmembrane domain"/>
    <property type="match status" value="1"/>
</dbReference>
<keyword evidence="3" id="KW-0864">Zinc transport</keyword>
<dbReference type="PANTHER" id="PTHR11562:SF17">
    <property type="entry name" value="RE54080P-RELATED"/>
    <property type="match status" value="1"/>
</dbReference>
<dbReference type="InterPro" id="IPR058533">
    <property type="entry name" value="Cation_efflux_TM"/>
</dbReference>
<name>A0A6C1BBC6_9RHOO</name>
<evidence type="ECO:0000313" key="8">
    <source>
        <dbReference type="EMBL" id="QID19710.1"/>
    </source>
</evidence>
<dbReference type="SUPFAM" id="SSF161111">
    <property type="entry name" value="Cation efflux protein transmembrane domain-like"/>
    <property type="match status" value="1"/>
</dbReference>
<evidence type="ECO:0000256" key="2">
    <source>
        <dbReference type="ARBA" id="ARBA00022692"/>
    </source>
</evidence>
<dbReference type="InterPro" id="IPR036163">
    <property type="entry name" value="HMA_dom_sf"/>
</dbReference>
<dbReference type="Proteomes" id="UP000501991">
    <property type="component" value="Chromosome"/>
</dbReference>
<sequence length="252" mass="26983">MDCPSEEQLVRMQLGRSNDVVGLAFDLPARTVTVYHNGDAHAIAGLLAPLGFGHTLLDSGPCTRAPAADHDERRVLWQLMAINLLMFVIEIIAGWLGESTGLLADGLDMFADAAVYALALLAVGGAAHRKLRTAHLSGWLQLVLGLGIVVEVGRRIWFGAEPQPPIMLGIALLALVANAMCVLLLMRHRDGGAHMKASWIFTANDALANVGVILAGALVGWLHAPWPDWLIGTAIGALILHGAWRILRLREG</sequence>
<keyword evidence="3" id="KW-0813">Transport</keyword>
<keyword evidence="9" id="KW-1185">Reference proteome</keyword>
<evidence type="ECO:0000256" key="4">
    <source>
        <dbReference type="ARBA" id="ARBA00022989"/>
    </source>
</evidence>
<feature type="transmembrane region" description="Helical" evidence="6">
    <location>
        <begin position="229"/>
        <end position="247"/>
    </location>
</feature>
<dbReference type="GO" id="GO:0046872">
    <property type="term" value="F:metal ion binding"/>
    <property type="evidence" value="ECO:0007669"/>
    <property type="project" value="InterPro"/>
</dbReference>
<feature type="transmembrane region" description="Helical" evidence="6">
    <location>
        <begin position="139"/>
        <end position="160"/>
    </location>
</feature>
<feature type="transmembrane region" description="Helical" evidence="6">
    <location>
        <begin position="166"/>
        <end position="185"/>
    </location>
</feature>
<protein>
    <submittedName>
        <fullName evidence="8">Cation transporter</fullName>
    </submittedName>
</protein>
<comment type="subcellular location">
    <subcellularLocation>
        <location evidence="1">Membrane</location>
        <topology evidence="1">Multi-pass membrane protein</topology>
    </subcellularLocation>
</comment>
<evidence type="ECO:0000313" key="9">
    <source>
        <dbReference type="Proteomes" id="UP000501991"/>
    </source>
</evidence>
<accession>A0A6C1BBC6</accession>
<proteinExistence type="predicted"/>
<evidence type="ECO:0000256" key="3">
    <source>
        <dbReference type="ARBA" id="ARBA00022906"/>
    </source>
</evidence>
<dbReference type="Pfam" id="PF01545">
    <property type="entry name" value="Cation_efflux"/>
    <property type="match status" value="1"/>
</dbReference>
<feature type="transmembrane region" description="Helical" evidence="6">
    <location>
        <begin position="109"/>
        <end position="127"/>
    </location>
</feature>
<evidence type="ECO:0000259" key="7">
    <source>
        <dbReference type="Pfam" id="PF01545"/>
    </source>
</evidence>
<dbReference type="SUPFAM" id="SSF55008">
    <property type="entry name" value="HMA, heavy metal-associated domain"/>
    <property type="match status" value="1"/>
</dbReference>
<dbReference type="PANTHER" id="PTHR11562">
    <property type="entry name" value="CATION EFFLUX PROTEIN/ ZINC TRANSPORTER"/>
    <property type="match status" value="1"/>
</dbReference>
<keyword evidence="4 6" id="KW-1133">Transmembrane helix</keyword>
<reference evidence="8 9" key="1">
    <citation type="submission" date="2020-02" db="EMBL/GenBank/DDBJ databases">
        <title>Nitrogenibacter mangrovi gen. nov., sp. nov. isolated from mangrove sediment, a denitrifying betaproteobacterium.</title>
        <authorList>
            <person name="Liao H."/>
            <person name="Tian Y."/>
        </authorList>
    </citation>
    <scope>NUCLEOTIDE SEQUENCE [LARGE SCALE GENOMIC DNA]</scope>
    <source>
        <strain evidence="8 9">M9-3-2</strain>
    </source>
</reference>
<evidence type="ECO:0000256" key="1">
    <source>
        <dbReference type="ARBA" id="ARBA00004141"/>
    </source>
</evidence>
<feature type="transmembrane region" description="Helical" evidence="6">
    <location>
        <begin position="206"/>
        <end position="223"/>
    </location>
</feature>
<dbReference type="GO" id="GO:0005886">
    <property type="term" value="C:plasma membrane"/>
    <property type="evidence" value="ECO:0007669"/>
    <property type="project" value="TreeGrafter"/>
</dbReference>
<keyword evidence="5 6" id="KW-0472">Membrane</keyword>
<dbReference type="KEGG" id="azq:G3580_03795"/>
<dbReference type="GO" id="GO:0005385">
    <property type="term" value="F:zinc ion transmembrane transporter activity"/>
    <property type="evidence" value="ECO:0007669"/>
    <property type="project" value="TreeGrafter"/>
</dbReference>
<dbReference type="InterPro" id="IPR027469">
    <property type="entry name" value="Cation_efflux_TMD_sf"/>
</dbReference>